<evidence type="ECO:0000256" key="3">
    <source>
        <dbReference type="HAMAP-Rule" id="MF_01440"/>
    </source>
</evidence>
<dbReference type="AlphaFoldDB" id="A0A6C0P8P5"/>
<evidence type="ECO:0000256" key="2">
    <source>
        <dbReference type="ARBA" id="ARBA00022801"/>
    </source>
</evidence>
<dbReference type="CDD" id="cd16352">
    <property type="entry name" value="CheD"/>
    <property type="match status" value="1"/>
</dbReference>
<comment type="function">
    <text evidence="3">Probably deamidates glutamine residues to glutamate on methyl-accepting chemotaxis receptors (MCPs), playing an important role in chemotaxis.</text>
</comment>
<dbReference type="Pfam" id="PF03975">
    <property type="entry name" value="CheD"/>
    <property type="match status" value="1"/>
</dbReference>
<dbReference type="Proteomes" id="UP000479114">
    <property type="component" value="Chromosome"/>
</dbReference>
<dbReference type="EMBL" id="CP048286">
    <property type="protein sequence ID" value="QHW34003.1"/>
    <property type="molecule type" value="Genomic_DNA"/>
</dbReference>
<evidence type="ECO:0000256" key="1">
    <source>
        <dbReference type="ARBA" id="ARBA00022500"/>
    </source>
</evidence>
<accession>A0A6C0P8P5</accession>
<dbReference type="KEGG" id="prz:GZH47_26570"/>
<sequence length="158" mass="17594">MRKQQVVGIGEWRCSNIESETITTFSLSTCVGVTVYCPYRKVSGMLHILLPTPRKEEEAEKQPGRFATTGIPLLIREMTEIYGCRKSSLEVRLYGGASSGKRHEIFEVGSRNLEQAQAELRKLNLVPKIAEVGGSISRTLEMNVKTGIVHMRTLPLSS</sequence>
<dbReference type="HAMAP" id="MF_01440">
    <property type="entry name" value="CheD"/>
    <property type="match status" value="1"/>
</dbReference>
<gene>
    <name evidence="3" type="primary">cheD</name>
    <name evidence="4" type="ORF">GZH47_26570</name>
</gene>
<dbReference type="PANTHER" id="PTHR35147">
    <property type="entry name" value="CHEMORECEPTOR GLUTAMINE DEAMIDASE CHED-RELATED"/>
    <property type="match status" value="1"/>
</dbReference>
<organism evidence="4 5">
    <name type="scientific">Paenibacillus rhizovicinus</name>
    <dbReference type="NCBI Taxonomy" id="2704463"/>
    <lineage>
        <taxon>Bacteria</taxon>
        <taxon>Bacillati</taxon>
        <taxon>Bacillota</taxon>
        <taxon>Bacilli</taxon>
        <taxon>Bacillales</taxon>
        <taxon>Paenibacillaceae</taxon>
        <taxon>Paenibacillus</taxon>
    </lineage>
</organism>
<name>A0A6C0P8P5_9BACL</name>
<dbReference type="SUPFAM" id="SSF64438">
    <property type="entry name" value="CNF1/YfiH-like putative cysteine hydrolases"/>
    <property type="match status" value="1"/>
</dbReference>
<keyword evidence="2 3" id="KW-0378">Hydrolase</keyword>
<dbReference type="EC" id="3.5.1.44" evidence="3"/>
<evidence type="ECO:0000313" key="5">
    <source>
        <dbReference type="Proteomes" id="UP000479114"/>
    </source>
</evidence>
<dbReference type="GO" id="GO:0050568">
    <property type="term" value="F:protein-glutamine glutaminase activity"/>
    <property type="evidence" value="ECO:0007669"/>
    <property type="project" value="UniProtKB-UniRule"/>
</dbReference>
<dbReference type="InterPro" id="IPR005659">
    <property type="entry name" value="Chemorcpt_Glu_NH3ase_CheD"/>
</dbReference>
<proteinExistence type="inferred from homology"/>
<dbReference type="RefSeq" id="WP_162644000.1">
    <property type="nucleotide sequence ID" value="NZ_CP048286.1"/>
</dbReference>
<dbReference type="InterPro" id="IPR038592">
    <property type="entry name" value="CheD-like_sf"/>
</dbReference>
<comment type="catalytic activity">
    <reaction evidence="3">
        <text>L-glutaminyl-[protein] + H2O = L-glutamyl-[protein] + NH4(+)</text>
        <dbReference type="Rhea" id="RHEA:16441"/>
        <dbReference type="Rhea" id="RHEA-COMP:10207"/>
        <dbReference type="Rhea" id="RHEA-COMP:10208"/>
        <dbReference type="ChEBI" id="CHEBI:15377"/>
        <dbReference type="ChEBI" id="CHEBI:28938"/>
        <dbReference type="ChEBI" id="CHEBI:29973"/>
        <dbReference type="ChEBI" id="CHEBI:30011"/>
        <dbReference type="EC" id="3.5.1.44"/>
    </reaction>
</comment>
<keyword evidence="1 3" id="KW-0145">Chemotaxis</keyword>
<dbReference type="PANTHER" id="PTHR35147:SF1">
    <property type="entry name" value="CHEMORECEPTOR GLUTAMINE DEAMIDASE CHED-RELATED"/>
    <property type="match status" value="1"/>
</dbReference>
<dbReference type="Gene3D" id="3.30.1330.200">
    <property type="match status" value="1"/>
</dbReference>
<reference evidence="4 5" key="1">
    <citation type="submission" date="2020-02" db="EMBL/GenBank/DDBJ databases">
        <title>Paenibacillus sp. nov., isolated from rhizosphere soil of tomato.</title>
        <authorList>
            <person name="Weon H.-Y."/>
            <person name="Lee S.A."/>
        </authorList>
    </citation>
    <scope>NUCLEOTIDE SEQUENCE [LARGE SCALE GENOMIC DNA]</scope>
    <source>
        <strain evidence="4 5">14171R-81</strain>
    </source>
</reference>
<evidence type="ECO:0000313" key="4">
    <source>
        <dbReference type="EMBL" id="QHW34003.1"/>
    </source>
</evidence>
<dbReference type="InterPro" id="IPR011324">
    <property type="entry name" value="Cytotoxic_necrot_fac-like_cat"/>
</dbReference>
<comment type="similarity">
    <text evidence="3">Belongs to the CheD family.</text>
</comment>
<keyword evidence="5" id="KW-1185">Reference proteome</keyword>
<protein>
    <recommendedName>
        <fullName evidence="3">Probable chemoreceptor glutamine deamidase CheD</fullName>
        <ecNumber evidence="3">3.5.1.44</ecNumber>
    </recommendedName>
</protein>
<dbReference type="GO" id="GO:0006935">
    <property type="term" value="P:chemotaxis"/>
    <property type="evidence" value="ECO:0007669"/>
    <property type="project" value="UniProtKB-UniRule"/>
</dbReference>